<evidence type="ECO:0000313" key="1">
    <source>
        <dbReference type="EMBL" id="TFY79046.1"/>
    </source>
</evidence>
<dbReference type="EMBL" id="SFCI01000570">
    <property type="protein sequence ID" value="TFY79046.1"/>
    <property type="molecule type" value="Genomic_DNA"/>
</dbReference>
<evidence type="ECO:0000313" key="2">
    <source>
        <dbReference type="Proteomes" id="UP000298061"/>
    </source>
</evidence>
<reference evidence="1 2" key="1">
    <citation type="submission" date="2019-02" db="EMBL/GenBank/DDBJ databases">
        <title>Genome sequencing of the rare red list fungi Hericium alpestre (H. flagellum).</title>
        <authorList>
            <person name="Buettner E."/>
            <person name="Kellner H."/>
        </authorList>
    </citation>
    <scope>NUCLEOTIDE SEQUENCE [LARGE SCALE GENOMIC DNA]</scope>
    <source>
        <strain evidence="1 2">DSM 108284</strain>
    </source>
</reference>
<keyword evidence="2" id="KW-1185">Reference proteome</keyword>
<accession>A0A4Y9ZVY6</accession>
<protein>
    <submittedName>
        <fullName evidence="1">Uncharacterized protein</fullName>
    </submittedName>
</protein>
<name>A0A4Y9ZVY6_9AGAM</name>
<dbReference type="Proteomes" id="UP000298061">
    <property type="component" value="Unassembled WGS sequence"/>
</dbReference>
<sequence>MPEPVVYPVPWLEGTFTSRDRTEALLKPELENGTITYHDYESATSFYPGMHKYYPVRIHCMFH</sequence>
<comment type="caution">
    <text evidence="1">The sequence shown here is derived from an EMBL/GenBank/DDBJ whole genome shotgun (WGS) entry which is preliminary data.</text>
</comment>
<organism evidence="1 2">
    <name type="scientific">Hericium alpestre</name>
    <dbReference type="NCBI Taxonomy" id="135208"/>
    <lineage>
        <taxon>Eukaryota</taxon>
        <taxon>Fungi</taxon>
        <taxon>Dikarya</taxon>
        <taxon>Basidiomycota</taxon>
        <taxon>Agaricomycotina</taxon>
        <taxon>Agaricomycetes</taxon>
        <taxon>Russulales</taxon>
        <taxon>Hericiaceae</taxon>
        <taxon>Hericium</taxon>
    </lineage>
</organism>
<dbReference type="AlphaFoldDB" id="A0A4Y9ZVY6"/>
<dbReference type="OrthoDB" id="3201807at2759"/>
<proteinExistence type="predicted"/>
<gene>
    <name evidence="1" type="ORF">EWM64_g4968</name>
</gene>